<keyword evidence="2" id="KW-1185">Reference proteome</keyword>
<dbReference type="HOGENOM" id="CLU_098620_0_0_14"/>
<dbReference type="AlphaFoldDB" id="H6N646"/>
<evidence type="ECO:0000313" key="1">
    <source>
        <dbReference type="EMBL" id="AEW45118.1"/>
    </source>
</evidence>
<dbReference type="KEGG" id="mhe:MHC_01260"/>
<sequence>MSLSFSSKLALGSLVGGSAIGGGIFAGSKYFLKGVEKSSLFSLLKAKNPEKRLISKTISNSDPTWKAAWKNYLLSNSNSWSLNVEGAKKDGTDVPPSDFINRCYEKSEGMVEDEKDPLYSQFLNYCTRDTLIKDLVLDSASKRFLDKTSGKDTSEWKSSWDSYKSKNADKTTGKDKWALTDWQEKHGQNDAPDSFKNKCTEKASVSAYSGSLLVEDYERVLDWCTANL</sequence>
<proteinExistence type="predicted"/>
<dbReference type="Proteomes" id="UP000009135">
    <property type="component" value="Chromosome"/>
</dbReference>
<gene>
    <name evidence="1" type="ordered locus">MHC_01260</name>
</gene>
<name>H6N646_MYCHN</name>
<dbReference type="OrthoDB" id="402053at2"/>
<evidence type="ECO:0000313" key="2">
    <source>
        <dbReference type="Proteomes" id="UP000009135"/>
    </source>
</evidence>
<accession>H6N646</accession>
<reference evidence="1 2" key="1">
    <citation type="journal article" date="2012" name="J. Bacteriol.">
        <title>Complete genome sequence of Mycoplasma haemocanis strain Illinois.</title>
        <authorList>
            <person name="do Nascimento N.C."/>
            <person name="Guimaraes A.M."/>
            <person name="Santos A.P."/>
            <person name="Sanmiguel P.J."/>
            <person name="Messick J.B."/>
        </authorList>
    </citation>
    <scope>NUCLEOTIDE SEQUENCE [LARGE SCALE GENOMIC DNA]</scope>
    <source>
        <strain evidence="1 2">Illinois</strain>
    </source>
</reference>
<protein>
    <submittedName>
        <fullName evidence="1">Uncharacterized protein</fullName>
    </submittedName>
</protein>
<dbReference type="STRING" id="1111676.MHC_01260"/>
<dbReference type="EMBL" id="CP003199">
    <property type="protein sequence ID" value="AEW45118.1"/>
    <property type="molecule type" value="Genomic_DNA"/>
</dbReference>
<organism evidence="1 2">
    <name type="scientific">Mycoplasma haemocanis (strain Illinois)</name>
    <dbReference type="NCBI Taxonomy" id="1111676"/>
    <lineage>
        <taxon>Bacteria</taxon>
        <taxon>Bacillati</taxon>
        <taxon>Mycoplasmatota</taxon>
        <taxon>Mollicutes</taxon>
        <taxon>Mycoplasmataceae</taxon>
        <taxon>Mycoplasma</taxon>
    </lineage>
</organism>